<proteinExistence type="predicted"/>
<evidence type="ECO:0000313" key="2">
    <source>
        <dbReference type="Proteomes" id="UP000244896"/>
    </source>
</evidence>
<dbReference type="AlphaFoldDB" id="A0A2U8E1U6"/>
<dbReference type="KEGG" id="elut:CKA38_05490"/>
<organism evidence="1 2">
    <name type="scientific">Ereboglobus luteus</name>
    <dbReference type="NCBI Taxonomy" id="1796921"/>
    <lineage>
        <taxon>Bacteria</taxon>
        <taxon>Pseudomonadati</taxon>
        <taxon>Verrucomicrobiota</taxon>
        <taxon>Opitutia</taxon>
        <taxon>Opitutales</taxon>
        <taxon>Opitutaceae</taxon>
        <taxon>Ereboglobus</taxon>
    </lineage>
</organism>
<gene>
    <name evidence="1" type="ORF">CKA38_05490</name>
</gene>
<evidence type="ECO:0000313" key="1">
    <source>
        <dbReference type="EMBL" id="AWI08780.1"/>
    </source>
</evidence>
<dbReference type="Proteomes" id="UP000244896">
    <property type="component" value="Chromosome"/>
</dbReference>
<accession>A0A2U8E1U6</accession>
<protein>
    <submittedName>
        <fullName evidence="1">Uncharacterized protein</fullName>
    </submittedName>
</protein>
<dbReference type="RefSeq" id="WP_108824590.1">
    <property type="nucleotide sequence ID" value="NZ_CP023004.1"/>
</dbReference>
<name>A0A2U8E1U6_9BACT</name>
<keyword evidence="2" id="KW-1185">Reference proteome</keyword>
<dbReference type="OrthoDB" id="9814067at2"/>
<sequence length="100" mass="11414">MVRRRQGHEKYLQYLKDIGNDEQAQKQMGLVKLSRGWALGTHGWKQALAREYAHKTYAEGMNKEEAGEIQELHWEGQLEAALKAAGRKPGDLKTTPRLRG</sequence>
<dbReference type="EMBL" id="CP023004">
    <property type="protein sequence ID" value="AWI08780.1"/>
    <property type="molecule type" value="Genomic_DNA"/>
</dbReference>
<reference evidence="1 2" key="1">
    <citation type="journal article" date="2018" name="Syst. Appl. Microbiol.">
        <title>Ereboglobus luteus gen. nov. sp. nov. from cockroach guts, and new insights into the oxygen relationship of the genera Opitutus and Didymococcus (Verrucomicrobia: Opitutaceae).</title>
        <authorList>
            <person name="Tegtmeier D."/>
            <person name="Belitz A."/>
            <person name="Radek R."/>
            <person name="Heimerl T."/>
            <person name="Brune A."/>
        </authorList>
    </citation>
    <scope>NUCLEOTIDE SEQUENCE [LARGE SCALE GENOMIC DNA]</scope>
    <source>
        <strain evidence="1 2">Ho45</strain>
    </source>
</reference>